<dbReference type="Proteomes" id="UP000716004">
    <property type="component" value="Unassembled WGS sequence"/>
</dbReference>
<evidence type="ECO:0000256" key="1">
    <source>
        <dbReference type="ARBA" id="ARBA00005091"/>
    </source>
</evidence>
<evidence type="ECO:0000313" key="8">
    <source>
        <dbReference type="EMBL" id="MBX8631013.1"/>
    </source>
</evidence>
<dbReference type="Proteomes" id="UP000750197">
    <property type="component" value="Unassembled WGS sequence"/>
</dbReference>
<comment type="caution">
    <text evidence="8">The sequence shown here is derived from an EMBL/GenBank/DDBJ whole genome shotgun (WGS) entry which is preliminary data.</text>
</comment>
<comment type="catalytic activity">
    <reaction evidence="5 6">
        <text>5-[(5-phospho-1-deoxy-D-ribulos-1-ylimino)methylamino]-1-(5-phospho-beta-D-ribosyl)imidazole-4-carboxamide + L-glutamine = D-erythro-1-(imidazol-4-yl)glycerol 3-phosphate + 5-amino-1-(5-phospho-beta-D-ribosyl)imidazole-4-carboxamide + L-glutamate + H(+)</text>
        <dbReference type="Rhea" id="RHEA:24793"/>
        <dbReference type="ChEBI" id="CHEBI:15378"/>
        <dbReference type="ChEBI" id="CHEBI:29985"/>
        <dbReference type="ChEBI" id="CHEBI:58278"/>
        <dbReference type="ChEBI" id="CHEBI:58359"/>
        <dbReference type="ChEBI" id="CHEBI:58475"/>
        <dbReference type="ChEBI" id="CHEBI:58525"/>
        <dbReference type="EC" id="4.3.2.10"/>
    </reaction>
</comment>
<evidence type="ECO:0000256" key="5">
    <source>
        <dbReference type="ARBA" id="ARBA00047838"/>
    </source>
</evidence>
<dbReference type="Gene3D" id="3.20.20.70">
    <property type="entry name" value="Aldolase class I"/>
    <property type="match status" value="1"/>
</dbReference>
<dbReference type="GO" id="GO:0005737">
    <property type="term" value="C:cytoplasm"/>
    <property type="evidence" value="ECO:0007669"/>
    <property type="project" value="UniProtKB-SubCell"/>
</dbReference>
<dbReference type="NCBIfam" id="TIGR00735">
    <property type="entry name" value="hisF"/>
    <property type="match status" value="1"/>
</dbReference>
<dbReference type="InterPro" id="IPR006062">
    <property type="entry name" value="His_biosynth"/>
</dbReference>
<comment type="subunit">
    <text evidence="6">Heterodimer of HisH and HisF.</text>
</comment>
<dbReference type="EMBL" id="JAGVSJ010000001">
    <property type="protein sequence ID" value="MBX8631013.1"/>
    <property type="molecule type" value="Genomic_DNA"/>
</dbReference>
<dbReference type="InterPro" id="IPR013785">
    <property type="entry name" value="Aldolase_TIM"/>
</dbReference>
<evidence type="ECO:0000313" key="10">
    <source>
        <dbReference type="Proteomes" id="UP000716004"/>
    </source>
</evidence>
<dbReference type="SUPFAM" id="SSF51366">
    <property type="entry name" value="Ribulose-phoshate binding barrel"/>
    <property type="match status" value="1"/>
</dbReference>
<comment type="similarity">
    <text evidence="6 7">Belongs to the HisA/HisF family.</text>
</comment>
<evidence type="ECO:0000256" key="7">
    <source>
        <dbReference type="RuleBase" id="RU003657"/>
    </source>
</evidence>
<evidence type="ECO:0000256" key="6">
    <source>
        <dbReference type="HAMAP-Rule" id="MF_01013"/>
    </source>
</evidence>
<dbReference type="HAMAP" id="MF_01013">
    <property type="entry name" value="HisF"/>
    <property type="match status" value="1"/>
</dbReference>
<comment type="function">
    <text evidence="6">IGPS catalyzes the conversion of PRFAR and glutamine to IGP, AICAR and glutamate. The HisF subunit catalyzes the cyclization activity that produces IGP and AICAR from PRFAR using the ammonia provided by the HisH subunit.</text>
</comment>
<feature type="active site" evidence="6">
    <location>
        <position position="130"/>
    </location>
</feature>
<evidence type="ECO:0000256" key="4">
    <source>
        <dbReference type="ARBA" id="ARBA00023239"/>
    </source>
</evidence>
<evidence type="ECO:0000256" key="2">
    <source>
        <dbReference type="ARBA" id="ARBA00022605"/>
    </source>
</evidence>
<dbReference type="PANTHER" id="PTHR21235">
    <property type="entry name" value="IMIDAZOLE GLYCEROL PHOSPHATE SYNTHASE SUBUNIT HISF/H IGP SYNTHASE SUBUNIT HISF/H"/>
    <property type="match status" value="1"/>
</dbReference>
<dbReference type="UniPathway" id="UPA00031">
    <property type="reaction ID" value="UER00010"/>
</dbReference>
<dbReference type="InterPro" id="IPR004651">
    <property type="entry name" value="HisF"/>
</dbReference>
<name>A0A8J7YQT7_9ARCH</name>
<sequence>MAVKRIIPCLDILGERVVKGVNFSNVKSTGDPVQLSCRYENEGADEIVWLDIDATLSSREMMFQRLSDTASSLFIPLTAGGGIKSIQDISRALGSGADKVALNTAAVRNPDIIGKASDEFGSQCIVVSIDAAWNSHLNMYEVYIGSGSIPTGIDAIEWSRRVQELGAGEILLTSRDADGTLNGYDRRLVSQISSSLKVPVIASGGCGSIDDFITVLGECGADAALAASVFHFGILRIDKVKRALLSKGIEVRI</sequence>
<dbReference type="InterPro" id="IPR011060">
    <property type="entry name" value="RibuloseP-bd_barrel"/>
</dbReference>
<dbReference type="EC" id="4.3.2.10" evidence="6"/>
<keyword evidence="3 6" id="KW-0368">Histidine biosynthesis</keyword>
<dbReference type="EMBL" id="JAHEAC010000013">
    <property type="protein sequence ID" value="MBX8643608.1"/>
    <property type="molecule type" value="Genomic_DNA"/>
</dbReference>
<evidence type="ECO:0000256" key="3">
    <source>
        <dbReference type="ARBA" id="ARBA00023102"/>
    </source>
</evidence>
<comment type="subcellular location">
    <subcellularLocation>
        <location evidence="6">Cytoplasm</location>
    </subcellularLocation>
</comment>
<dbReference type="GO" id="GO:0000105">
    <property type="term" value="P:L-histidine biosynthetic process"/>
    <property type="evidence" value="ECO:0007669"/>
    <property type="project" value="UniProtKB-UniRule"/>
</dbReference>
<comment type="pathway">
    <text evidence="1 6">Amino-acid biosynthesis; L-histidine biosynthesis; L-histidine from 5-phospho-alpha-D-ribose 1-diphosphate: step 5/9.</text>
</comment>
<dbReference type="CDD" id="cd04731">
    <property type="entry name" value="HisF"/>
    <property type="match status" value="1"/>
</dbReference>
<gene>
    <name evidence="6 8" type="primary">hisF</name>
    <name evidence="8" type="ORF">J9259_00590</name>
    <name evidence="9" type="ORF">KIY12_02615</name>
</gene>
<organism evidence="8 10">
    <name type="scientific">Candidatus Sysuiplasma superficiale</name>
    <dbReference type="NCBI Taxonomy" id="2823368"/>
    <lineage>
        <taxon>Archaea</taxon>
        <taxon>Methanobacteriati</taxon>
        <taxon>Thermoplasmatota</taxon>
        <taxon>Thermoplasmata</taxon>
        <taxon>Candidatus Sysuiplasmatales</taxon>
        <taxon>Candidatus Sysuiplasmataceae</taxon>
        <taxon>Candidatus Sysuiplasma</taxon>
    </lineage>
</organism>
<keyword evidence="4 6" id="KW-0456">Lyase</keyword>
<dbReference type="Pfam" id="PF00977">
    <property type="entry name" value="His_biosynth"/>
    <property type="match status" value="1"/>
</dbReference>
<proteinExistence type="inferred from homology"/>
<keyword evidence="6" id="KW-0963">Cytoplasm</keyword>
<feature type="active site" evidence="6">
    <location>
        <position position="11"/>
    </location>
</feature>
<dbReference type="AlphaFoldDB" id="A0A8J7YQT7"/>
<dbReference type="GO" id="GO:0000107">
    <property type="term" value="F:imidazoleglycerol-phosphate synthase activity"/>
    <property type="evidence" value="ECO:0007669"/>
    <property type="project" value="UniProtKB-UniRule"/>
</dbReference>
<dbReference type="InterPro" id="IPR050064">
    <property type="entry name" value="IGPS_HisA/HisF"/>
</dbReference>
<dbReference type="PANTHER" id="PTHR21235:SF2">
    <property type="entry name" value="IMIDAZOLE GLYCEROL PHOSPHATE SYNTHASE HISHF"/>
    <property type="match status" value="1"/>
</dbReference>
<reference evidence="8" key="1">
    <citation type="submission" date="2021-04" db="EMBL/GenBank/DDBJ databases">
        <title>Genomic insights into ecological role and evolution of a novel Thermoplasmata order Candidatus Sysuiplasmatales.</title>
        <authorList>
            <person name="Yuan Y."/>
        </authorList>
    </citation>
    <scope>NUCLEOTIDE SEQUENCE</scope>
    <source>
        <strain evidence="9">TUT19-bin139</strain>
        <strain evidence="8">YP2-bin.285</strain>
    </source>
</reference>
<protein>
    <recommendedName>
        <fullName evidence="6">Imidazole glycerol phosphate synthase subunit HisF</fullName>
        <ecNumber evidence="6">4.3.2.10</ecNumber>
    </recommendedName>
    <alternativeName>
        <fullName evidence="6">IGP synthase cyclase subunit</fullName>
    </alternativeName>
    <alternativeName>
        <fullName evidence="6">IGP synthase subunit HisF</fullName>
    </alternativeName>
    <alternativeName>
        <fullName evidence="6">ImGP synthase subunit HisF</fullName>
        <shortName evidence="6">IGPS subunit HisF</shortName>
    </alternativeName>
</protein>
<evidence type="ECO:0000313" key="9">
    <source>
        <dbReference type="EMBL" id="MBX8643608.1"/>
    </source>
</evidence>
<accession>A0A8J7YQT7</accession>
<dbReference type="GO" id="GO:0016829">
    <property type="term" value="F:lyase activity"/>
    <property type="evidence" value="ECO:0007669"/>
    <property type="project" value="UniProtKB-KW"/>
</dbReference>
<keyword evidence="2 6" id="KW-0028">Amino-acid biosynthesis</keyword>